<sequence length="134" mass="15712">MWEHQEMDRTIRKYARKTAHGCQHPIRQAVMKTGRRSKSLVTKRMTEMVMSKKQDHRMTTNLGASINGKMLIRSSNRRARNLNSETSAKSRKSERSLLNCNSIWNIEDWKISKRKPRTQVEGKEVVVEKDENDV</sequence>
<name>A0A3P6S006_CYLGO</name>
<gene>
    <name evidence="2" type="ORF">CGOC_LOCUS4823</name>
</gene>
<evidence type="ECO:0000313" key="2">
    <source>
        <dbReference type="EMBL" id="VDK59885.1"/>
    </source>
</evidence>
<organism evidence="2 3">
    <name type="scientific">Cylicostephanus goldi</name>
    <name type="common">Nematode worm</name>
    <dbReference type="NCBI Taxonomy" id="71465"/>
    <lineage>
        <taxon>Eukaryota</taxon>
        <taxon>Metazoa</taxon>
        <taxon>Ecdysozoa</taxon>
        <taxon>Nematoda</taxon>
        <taxon>Chromadorea</taxon>
        <taxon>Rhabditida</taxon>
        <taxon>Rhabditina</taxon>
        <taxon>Rhabditomorpha</taxon>
        <taxon>Strongyloidea</taxon>
        <taxon>Strongylidae</taxon>
        <taxon>Cylicostephanus</taxon>
    </lineage>
</organism>
<dbReference type="AlphaFoldDB" id="A0A3P6S006"/>
<dbReference type="EMBL" id="UYRV01013835">
    <property type="protein sequence ID" value="VDK59885.1"/>
    <property type="molecule type" value="Genomic_DNA"/>
</dbReference>
<accession>A0A3P6S006</accession>
<protein>
    <submittedName>
        <fullName evidence="2">Uncharacterized protein</fullName>
    </submittedName>
</protein>
<feature type="compositionally biased region" description="Basic and acidic residues" evidence="1">
    <location>
        <begin position="118"/>
        <end position="134"/>
    </location>
</feature>
<reference evidence="2 3" key="1">
    <citation type="submission" date="2018-11" db="EMBL/GenBank/DDBJ databases">
        <authorList>
            <consortium name="Pathogen Informatics"/>
        </authorList>
    </citation>
    <scope>NUCLEOTIDE SEQUENCE [LARGE SCALE GENOMIC DNA]</scope>
</reference>
<dbReference type="Proteomes" id="UP000271889">
    <property type="component" value="Unassembled WGS sequence"/>
</dbReference>
<evidence type="ECO:0000256" key="1">
    <source>
        <dbReference type="SAM" id="MobiDB-lite"/>
    </source>
</evidence>
<feature type="region of interest" description="Disordered" evidence="1">
    <location>
        <begin position="115"/>
        <end position="134"/>
    </location>
</feature>
<dbReference type="OrthoDB" id="10628728at2759"/>
<keyword evidence="3" id="KW-1185">Reference proteome</keyword>
<feature type="region of interest" description="Disordered" evidence="1">
    <location>
        <begin position="73"/>
        <end position="95"/>
    </location>
</feature>
<evidence type="ECO:0000313" key="3">
    <source>
        <dbReference type="Proteomes" id="UP000271889"/>
    </source>
</evidence>
<proteinExistence type="predicted"/>